<protein>
    <recommendedName>
        <fullName evidence="5">Serine/threonine protein kinase</fullName>
    </recommendedName>
</protein>
<keyword evidence="2" id="KW-0812">Transmembrane</keyword>
<feature type="compositionally biased region" description="Acidic residues" evidence="1">
    <location>
        <begin position="191"/>
        <end position="200"/>
    </location>
</feature>
<feature type="region of interest" description="Disordered" evidence="1">
    <location>
        <begin position="182"/>
        <end position="238"/>
    </location>
</feature>
<organism evidence="3 4">
    <name type="scientific">Nocardiopsis metallicus</name>
    <dbReference type="NCBI Taxonomy" id="179819"/>
    <lineage>
        <taxon>Bacteria</taxon>
        <taxon>Bacillati</taxon>
        <taxon>Actinomycetota</taxon>
        <taxon>Actinomycetes</taxon>
        <taxon>Streptosporangiales</taxon>
        <taxon>Nocardiopsidaceae</taxon>
        <taxon>Nocardiopsis</taxon>
    </lineage>
</organism>
<keyword evidence="4" id="KW-1185">Reference proteome</keyword>
<feature type="transmembrane region" description="Helical" evidence="2">
    <location>
        <begin position="150"/>
        <end position="173"/>
    </location>
</feature>
<dbReference type="Proteomes" id="UP000579647">
    <property type="component" value="Unassembled WGS sequence"/>
</dbReference>
<evidence type="ECO:0000313" key="4">
    <source>
        <dbReference type="Proteomes" id="UP000579647"/>
    </source>
</evidence>
<evidence type="ECO:0000313" key="3">
    <source>
        <dbReference type="EMBL" id="MBB5490472.1"/>
    </source>
</evidence>
<feature type="compositionally biased region" description="Acidic residues" evidence="1">
    <location>
        <begin position="225"/>
        <end position="238"/>
    </location>
</feature>
<name>A0A840W320_9ACTN</name>
<reference evidence="3 4" key="1">
    <citation type="submission" date="2020-08" db="EMBL/GenBank/DDBJ databases">
        <title>Sequencing the genomes of 1000 actinobacteria strains.</title>
        <authorList>
            <person name="Klenk H.-P."/>
        </authorList>
    </citation>
    <scope>NUCLEOTIDE SEQUENCE [LARGE SCALE GENOMIC DNA]</scope>
    <source>
        <strain evidence="3 4">DSM 44598</strain>
    </source>
</reference>
<gene>
    <name evidence="3" type="ORF">HNR07_001609</name>
</gene>
<evidence type="ECO:0000256" key="1">
    <source>
        <dbReference type="SAM" id="MobiDB-lite"/>
    </source>
</evidence>
<sequence>MTAPTRGLNDVDPRQLGGYRLLGRLHESRLGVVYLGRDAAGERMSVAMLNDAAAIDEPTRQRFAHAVRDGAGVASARTSGRSALWVAVPYEEGGAGAGHFLEEAGRGGPVVRQGPVVMPHWAGERGGSAVRWSPWTGRRESAVATGEANWWLIGGLGVLLLLLLLLMFSLYLWMMQFPSPEMPTSGQPDFEQSEPAEETEPSPSPQDGEGDPASPVPTVPNPGEDGGDDWGDLPEDNL</sequence>
<dbReference type="EMBL" id="JACHDO010000001">
    <property type="protein sequence ID" value="MBB5490472.1"/>
    <property type="molecule type" value="Genomic_DNA"/>
</dbReference>
<comment type="caution">
    <text evidence="3">The sequence shown here is derived from an EMBL/GenBank/DDBJ whole genome shotgun (WGS) entry which is preliminary data.</text>
</comment>
<evidence type="ECO:0008006" key="5">
    <source>
        <dbReference type="Google" id="ProtNLM"/>
    </source>
</evidence>
<evidence type="ECO:0000256" key="2">
    <source>
        <dbReference type="SAM" id="Phobius"/>
    </source>
</evidence>
<dbReference type="AlphaFoldDB" id="A0A840W320"/>
<dbReference type="RefSeq" id="WP_184363868.1">
    <property type="nucleotide sequence ID" value="NZ_BAAAKM010000017.1"/>
</dbReference>
<keyword evidence="2" id="KW-0472">Membrane</keyword>
<keyword evidence="2" id="KW-1133">Transmembrane helix</keyword>
<proteinExistence type="predicted"/>
<accession>A0A840W320</accession>